<feature type="signal peptide" evidence="1">
    <location>
        <begin position="1"/>
        <end position="17"/>
    </location>
</feature>
<gene>
    <name evidence="2" type="ORF">SAMN05192566_0481</name>
</gene>
<protein>
    <recommendedName>
        <fullName evidence="4">Dicarboxylate transport</fullName>
    </recommendedName>
</protein>
<evidence type="ECO:0000256" key="1">
    <source>
        <dbReference type="SAM" id="SignalP"/>
    </source>
</evidence>
<dbReference type="EMBL" id="FNFX01000001">
    <property type="protein sequence ID" value="SDK17717.1"/>
    <property type="molecule type" value="Genomic_DNA"/>
</dbReference>
<evidence type="ECO:0000313" key="2">
    <source>
        <dbReference type="EMBL" id="SDK17717.1"/>
    </source>
</evidence>
<sequence>MRLWCLGLLVWSAQACAITELSLSAESIGSDLFQLEKPRAILDLHDKQRVQLYAERIQIGDARLDKPTIKLNLSQRPTLLVTSEQLQMPLYQVRHPRIFLDYRQKTLQPALSLDAEVKTPTDEAWGTFHLKCLVPAQPGSQPWPCEDGLYEDSRSHVPFSVQVTPTWATVNHNTEASRGVEVELAVRQATFSDAAGLHAGDKLTGKVSLSAHEQADGWRWQGVFDWQQGELFWQPFYFADGNKHFEIQGVYRQPYLDIAQATLHLPGVGTLHSQSRFNLDSKAFEFLKVDASEVDFNGVYQAFIQPLVPNSVFGHLNVSGKADWSFEAKGLQPLNFHLKIADASVEDQAGKFGFAHFNADIPWDYEQPRQIAMGYQSGHILKIPLGETRWQAEVNRYAITAPSLRLPILDGALDFQDVSAAWINQSMVWHVKMEMQPISMASFSQALDWPVMRGQVAGTVPLVTYANHTLRMVGDMQFTLFDGTIGMSDLEIDDPLGAVPSLYANFTMRDIDLGEITRTFNFGSISGKLEGDVKDLRLKNWKPVSMQASVRTADGPFRKKISQRAVENITALGGEGTAAALQRTFLRFFKEFSYEKIGLSCELRGDICKMGGVEKLPDGFVIVKGKGAPSVNVNGYTEYVSWKDVLGRMQRITDHNSKIIID</sequence>
<dbReference type="Proteomes" id="UP000198629">
    <property type="component" value="Unassembled WGS sequence"/>
</dbReference>
<dbReference type="STRING" id="492660.SAMN05192566_0481"/>
<dbReference type="PROSITE" id="PS51257">
    <property type="entry name" value="PROKAR_LIPOPROTEIN"/>
    <property type="match status" value="1"/>
</dbReference>
<feature type="chain" id="PRO_5011495484" description="Dicarboxylate transport" evidence="1">
    <location>
        <begin position="18"/>
        <end position="662"/>
    </location>
</feature>
<name>A0A1G8ZRN6_9PROT</name>
<dbReference type="AlphaFoldDB" id="A0A1G8ZRN6"/>
<organism evidence="2 3">
    <name type="scientific">Methylophilus rhizosphaerae</name>
    <dbReference type="NCBI Taxonomy" id="492660"/>
    <lineage>
        <taxon>Bacteria</taxon>
        <taxon>Pseudomonadati</taxon>
        <taxon>Pseudomonadota</taxon>
        <taxon>Betaproteobacteria</taxon>
        <taxon>Nitrosomonadales</taxon>
        <taxon>Methylophilaceae</taxon>
        <taxon>Methylophilus</taxon>
    </lineage>
</organism>
<accession>A0A1G8ZRN6</accession>
<dbReference type="RefSeq" id="WP_091469322.1">
    <property type="nucleotide sequence ID" value="NZ_FNFX01000001.1"/>
</dbReference>
<dbReference type="OrthoDB" id="6191549at2"/>
<evidence type="ECO:0008006" key="4">
    <source>
        <dbReference type="Google" id="ProtNLM"/>
    </source>
</evidence>
<keyword evidence="1" id="KW-0732">Signal</keyword>
<proteinExistence type="predicted"/>
<keyword evidence="3" id="KW-1185">Reference proteome</keyword>
<reference evidence="3" key="1">
    <citation type="submission" date="2016-10" db="EMBL/GenBank/DDBJ databases">
        <authorList>
            <person name="Varghese N."/>
            <person name="Submissions S."/>
        </authorList>
    </citation>
    <scope>NUCLEOTIDE SEQUENCE [LARGE SCALE GENOMIC DNA]</scope>
    <source>
        <strain evidence="3">CBMB127</strain>
    </source>
</reference>
<evidence type="ECO:0000313" key="3">
    <source>
        <dbReference type="Proteomes" id="UP000198629"/>
    </source>
</evidence>